<proteinExistence type="predicted"/>
<dbReference type="InterPro" id="IPR036286">
    <property type="entry name" value="LexA/Signal_pep-like_sf"/>
</dbReference>
<organism evidence="1 2">
    <name type="scientific">Mesoterricola sediminis</name>
    <dbReference type="NCBI Taxonomy" id="2927980"/>
    <lineage>
        <taxon>Bacteria</taxon>
        <taxon>Pseudomonadati</taxon>
        <taxon>Acidobacteriota</taxon>
        <taxon>Holophagae</taxon>
        <taxon>Holophagales</taxon>
        <taxon>Holophagaceae</taxon>
        <taxon>Mesoterricola</taxon>
    </lineage>
</organism>
<keyword evidence="2" id="KW-1185">Reference proteome</keyword>
<accession>A0AA48HCU9</accession>
<reference evidence="1" key="1">
    <citation type="journal article" date="2023" name="Int. J. Syst. Evol. Microbiol.">
        <title>Mesoterricola silvestris gen. nov., sp. nov., Mesoterricola sediminis sp. nov., Geothrix oryzae sp. nov., Geothrix edaphica sp. nov., Geothrix rubra sp. nov., and Geothrix limicola sp. nov., six novel members of Acidobacteriota isolated from soils.</title>
        <authorList>
            <person name="Itoh H."/>
            <person name="Sugisawa Y."/>
            <person name="Mise K."/>
            <person name="Xu Z."/>
            <person name="Kuniyasu M."/>
            <person name="Ushijima N."/>
            <person name="Kawano K."/>
            <person name="Kobayashi E."/>
            <person name="Shiratori Y."/>
            <person name="Masuda Y."/>
            <person name="Senoo K."/>
        </authorList>
    </citation>
    <scope>NUCLEOTIDE SEQUENCE</scope>
    <source>
        <strain evidence="1">W786</strain>
    </source>
</reference>
<dbReference type="AlphaFoldDB" id="A0AA48HCU9"/>
<evidence type="ECO:0008006" key="3">
    <source>
        <dbReference type="Google" id="ProtNLM"/>
    </source>
</evidence>
<sequence length="149" mass="16333">MRRDEALRALRSLLDAGRPCTVDVRGVSMEPFLRAGDRVRVERADPGRLALGDLVAFEEDGNLIVHRFAGWTGARGGRWFRQTGDNMIGFGLVPSEALLGRVTALETGSGVRRLDRGWAGAACRLRGLRVLAARGLRAGLGRALAWRRR</sequence>
<evidence type="ECO:0000313" key="1">
    <source>
        <dbReference type="EMBL" id="BDU75933.1"/>
    </source>
</evidence>
<name>A0AA48HCU9_9BACT</name>
<dbReference type="KEGG" id="msea:METESE_08910"/>
<dbReference type="CDD" id="cd06462">
    <property type="entry name" value="Peptidase_S24_S26"/>
    <property type="match status" value="1"/>
</dbReference>
<gene>
    <name evidence="1" type="ORF">METESE_08910</name>
</gene>
<dbReference type="RefSeq" id="WP_243329472.1">
    <property type="nucleotide sequence ID" value="NZ_AP027081.1"/>
</dbReference>
<dbReference type="Proteomes" id="UP001228113">
    <property type="component" value="Chromosome"/>
</dbReference>
<dbReference type="EMBL" id="AP027081">
    <property type="protein sequence ID" value="BDU75933.1"/>
    <property type="molecule type" value="Genomic_DNA"/>
</dbReference>
<protein>
    <recommendedName>
        <fullName evidence="3">Peptidase S24/S26A/S26B/S26C domain-containing protein</fullName>
    </recommendedName>
</protein>
<dbReference type="SUPFAM" id="SSF51306">
    <property type="entry name" value="LexA/Signal peptidase"/>
    <property type="match status" value="1"/>
</dbReference>
<evidence type="ECO:0000313" key="2">
    <source>
        <dbReference type="Proteomes" id="UP001228113"/>
    </source>
</evidence>